<protein>
    <submittedName>
        <fullName evidence="1">Uncharacterized protein</fullName>
    </submittedName>
</protein>
<reference evidence="1" key="2">
    <citation type="journal article" date="2015" name="Fish Shellfish Immunol.">
        <title>Early steps in the European eel (Anguilla anguilla)-Vibrio vulnificus interaction in the gills: Role of the RtxA13 toxin.</title>
        <authorList>
            <person name="Callol A."/>
            <person name="Pajuelo D."/>
            <person name="Ebbesson L."/>
            <person name="Teles M."/>
            <person name="MacKenzie S."/>
            <person name="Amaro C."/>
        </authorList>
    </citation>
    <scope>NUCLEOTIDE SEQUENCE</scope>
</reference>
<dbReference type="EMBL" id="GBXM01044644">
    <property type="protein sequence ID" value="JAH63933.1"/>
    <property type="molecule type" value="Transcribed_RNA"/>
</dbReference>
<evidence type="ECO:0000313" key="1">
    <source>
        <dbReference type="EMBL" id="JAH63933.1"/>
    </source>
</evidence>
<organism evidence="1">
    <name type="scientific">Anguilla anguilla</name>
    <name type="common">European freshwater eel</name>
    <name type="synonym">Muraena anguilla</name>
    <dbReference type="NCBI Taxonomy" id="7936"/>
    <lineage>
        <taxon>Eukaryota</taxon>
        <taxon>Metazoa</taxon>
        <taxon>Chordata</taxon>
        <taxon>Craniata</taxon>
        <taxon>Vertebrata</taxon>
        <taxon>Euteleostomi</taxon>
        <taxon>Actinopterygii</taxon>
        <taxon>Neopterygii</taxon>
        <taxon>Teleostei</taxon>
        <taxon>Anguilliformes</taxon>
        <taxon>Anguillidae</taxon>
        <taxon>Anguilla</taxon>
    </lineage>
</organism>
<reference evidence="1" key="1">
    <citation type="submission" date="2014-11" db="EMBL/GenBank/DDBJ databases">
        <authorList>
            <person name="Amaro Gonzalez C."/>
        </authorList>
    </citation>
    <scope>NUCLEOTIDE SEQUENCE</scope>
</reference>
<accession>A0A0E9UG56</accession>
<proteinExistence type="predicted"/>
<name>A0A0E9UG56_ANGAN</name>
<dbReference type="AlphaFoldDB" id="A0A0E9UG56"/>
<sequence>MHTHYTIITPLGSHTHKSSRYTCSETALQQSIPSFSHLR</sequence>